<reference evidence="2 3" key="1">
    <citation type="submission" date="2013-07" db="EMBL/GenBank/DDBJ databases">
        <authorList>
            <person name="Stoco P.H."/>
            <person name="Wagner G."/>
            <person name="Gerber A."/>
            <person name="Zaha A."/>
            <person name="Thompson C."/>
            <person name="Bartholomeu D.C."/>
            <person name="Luckemeyer D.D."/>
            <person name="Bahia D."/>
            <person name="Loreto E."/>
            <person name="Prestes E.B."/>
            <person name="Lima F.M."/>
            <person name="Rodrigues-Luiz G."/>
            <person name="Vallejo G.A."/>
            <person name="Filho J.F."/>
            <person name="Monteiro K.M."/>
            <person name="Tyler K.M."/>
            <person name="de Almeida L.G."/>
            <person name="Ortiz M.F."/>
            <person name="Siervo M.A."/>
            <person name="de Moraes M.H."/>
            <person name="Cunha O.L."/>
            <person name="Mendonca-Neto R."/>
            <person name="Silva R."/>
            <person name="Teixeira S.M."/>
            <person name="Murta S.M."/>
            <person name="Sincero T.C."/>
            <person name="Mendes T.A."/>
            <person name="Urmenyi T.P."/>
            <person name="Silva V.G."/>
            <person name="da Rocha W.D."/>
            <person name="Andersson B."/>
            <person name="Romanha A.J."/>
            <person name="Steindel M."/>
            <person name="de Vasconcelos A.T."/>
            <person name="Grisard E.C."/>
        </authorList>
    </citation>
    <scope>NUCLEOTIDE SEQUENCE [LARGE SCALE GENOMIC DNA]</scope>
    <source>
        <strain evidence="2 3">SC58</strain>
    </source>
</reference>
<comment type="caution">
    <text evidence="2">The sequence shown here is derived from an EMBL/GenBank/DDBJ whole genome shotgun (WGS) entry which is preliminary data.</text>
</comment>
<evidence type="ECO:0000256" key="1">
    <source>
        <dbReference type="SAM" id="MobiDB-lite"/>
    </source>
</evidence>
<keyword evidence="3" id="KW-1185">Reference proteome</keyword>
<evidence type="ECO:0000313" key="2">
    <source>
        <dbReference type="EMBL" id="ESL09599.1"/>
    </source>
</evidence>
<name>A0A061J423_TRYRA</name>
<accession>A0A061J423</accession>
<dbReference type="Proteomes" id="UP000031737">
    <property type="component" value="Unassembled WGS sequence"/>
</dbReference>
<proteinExistence type="predicted"/>
<dbReference type="AlphaFoldDB" id="A0A061J423"/>
<dbReference type="VEuPathDB" id="TriTrypDB:TRSC58_02678"/>
<sequence>MEAEYNLRVMLDGENSLPPQLLATHEQTHESLPRRTKLVFLYSSEDEDEVYSAETRRDGGAAVVTGVVTLNPPQNSLQEMRLEAELAAQRQPHDSAQLADEAAPQLHLFTEDTAGVDVTPTSTVPSGVKVVEALPLREPDGGCGNARASLRRHLQVEEAGRLAYARKRFRDEGGMDSGREGEELDDAAVASEDAGLTDPQPMVDGDGLVRAIAVGGYQLTVDERQLQSCSGDDEENAHKAVERGDDGDEVDDEDEEDEMDEELDEAVVVAVVEQLVRCCESDELDASLRESGERFLPKARSCLQRLHAGELEPATFGEEMRGDILCLLRAVQRLRRPKDAPIVIDGVVMDI</sequence>
<protein>
    <submittedName>
        <fullName evidence="2">Uncharacterized protein</fullName>
    </submittedName>
</protein>
<organism evidence="2 3">
    <name type="scientific">Trypanosoma rangeli SC58</name>
    <dbReference type="NCBI Taxonomy" id="429131"/>
    <lineage>
        <taxon>Eukaryota</taxon>
        <taxon>Discoba</taxon>
        <taxon>Euglenozoa</taxon>
        <taxon>Kinetoplastea</taxon>
        <taxon>Metakinetoplastina</taxon>
        <taxon>Trypanosomatida</taxon>
        <taxon>Trypanosomatidae</taxon>
        <taxon>Trypanosoma</taxon>
        <taxon>Herpetosoma</taxon>
    </lineage>
</organism>
<dbReference type="EMBL" id="AUPL01002678">
    <property type="protein sequence ID" value="ESL09599.1"/>
    <property type="molecule type" value="Genomic_DNA"/>
</dbReference>
<feature type="compositionally biased region" description="Acidic residues" evidence="1">
    <location>
        <begin position="245"/>
        <end position="262"/>
    </location>
</feature>
<dbReference type="OrthoDB" id="252656at2759"/>
<gene>
    <name evidence="2" type="ORF">TRSC58_02678</name>
</gene>
<feature type="region of interest" description="Disordered" evidence="1">
    <location>
        <begin position="228"/>
        <end position="262"/>
    </location>
</feature>
<evidence type="ECO:0000313" key="3">
    <source>
        <dbReference type="Proteomes" id="UP000031737"/>
    </source>
</evidence>